<protein>
    <submittedName>
        <fullName evidence="2">Uncharacterized protein</fullName>
    </submittedName>
</protein>
<keyword evidence="1" id="KW-0812">Transmembrane</keyword>
<feature type="transmembrane region" description="Helical" evidence="1">
    <location>
        <begin position="5"/>
        <end position="24"/>
    </location>
</feature>
<name>A0A1H5ACW6_9PSEU</name>
<dbReference type="EMBL" id="FNSO01000004">
    <property type="protein sequence ID" value="SED39410.1"/>
    <property type="molecule type" value="Genomic_DNA"/>
</dbReference>
<feature type="transmembrane region" description="Helical" evidence="1">
    <location>
        <begin position="71"/>
        <end position="98"/>
    </location>
</feature>
<dbReference type="RefSeq" id="WP_091316702.1">
    <property type="nucleotide sequence ID" value="NZ_FNSO01000004.1"/>
</dbReference>
<evidence type="ECO:0000313" key="2">
    <source>
        <dbReference type="EMBL" id="SED39410.1"/>
    </source>
</evidence>
<proteinExistence type="predicted"/>
<feature type="transmembrane region" description="Helical" evidence="1">
    <location>
        <begin position="347"/>
        <end position="367"/>
    </location>
</feature>
<dbReference type="Proteomes" id="UP000199622">
    <property type="component" value="Unassembled WGS sequence"/>
</dbReference>
<accession>A0A1H5ACW6</accession>
<gene>
    <name evidence="2" type="ORF">SAMN04489727_7690</name>
</gene>
<evidence type="ECO:0000313" key="3">
    <source>
        <dbReference type="Proteomes" id="UP000199622"/>
    </source>
</evidence>
<keyword evidence="3" id="KW-1185">Reference proteome</keyword>
<dbReference type="AlphaFoldDB" id="A0A1H5ACW6"/>
<feature type="transmembrane region" description="Helical" evidence="1">
    <location>
        <begin position="44"/>
        <end position="64"/>
    </location>
</feature>
<evidence type="ECO:0000256" key="1">
    <source>
        <dbReference type="SAM" id="Phobius"/>
    </source>
</evidence>
<sequence length="518" mass="53140">MRTGVFLRWAAHPLTVGATVVLLLNDHVLKQVWPGFVTGKLSDVAGLAAAPPVLGLLLGLFLTARVGATAAVLVTGAGFAVVKLTAAGAGAASAAWSVVNGPSVVLADPADLVALPALGLSWWAWHRVTTAPPLAFRLRLVVALPFTVLAITATSAPSATLPSVDSVTSEGTQVVIEADGAYYGSVSGVDGWRYLSRVPPQGPMASPSTKQVEACAPEAATHCYRVHGAGVVDDRRGGRLLGVDETTDGGRTWRTAWEVPAARWEFVQRQHPFPASVLRVSQVASTEVSVRAVAGGHQVIVANGVDGLAVRGADGAWRRVPVVVPETGLDLRPAPLTAFGRGIGDTLLVTGPLTLLAMLIGTTVAAGRVRARHGRGLAAVLPLAAFLGMALPISGLVVFFGSNAGLTTGLWLVTALCLTGIGAALVLGQRRTLVRSRMLAVIAAAVLAGLASVVPALGWTLGHPQEHAATDGFDLILAAACLPVIVAAGWWAGARDPELPVEPPWPPLPGAIGPMPGP</sequence>
<dbReference type="OrthoDB" id="3524974at2"/>
<feature type="transmembrane region" description="Helical" evidence="1">
    <location>
        <begin position="473"/>
        <end position="492"/>
    </location>
</feature>
<dbReference type="STRING" id="208445.SAMN04489727_7690"/>
<keyword evidence="1" id="KW-1133">Transmembrane helix</keyword>
<feature type="transmembrane region" description="Helical" evidence="1">
    <location>
        <begin position="379"/>
        <end position="402"/>
    </location>
</feature>
<keyword evidence="1" id="KW-0472">Membrane</keyword>
<organism evidence="2 3">
    <name type="scientific">Amycolatopsis tolypomycina</name>
    <dbReference type="NCBI Taxonomy" id="208445"/>
    <lineage>
        <taxon>Bacteria</taxon>
        <taxon>Bacillati</taxon>
        <taxon>Actinomycetota</taxon>
        <taxon>Actinomycetes</taxon>
        <taxon>Pseudonocardiales</taxon>
        <taxon>Pseudonocardiaceae</taxon>
        <taxon>Amycolatopsis</taxon>
    </lineage>
</organism>
<reference evidence="3" key="1">
    <citation type="submission" date="2016-10" db="EMBL/GenBank/DDBJ databases">
        <authorList>
            <person name="Varghese N."/>
            <person name="Submissions S."/>
        </authorList>
    </citation>
    <scope>NUCLEOTIDE SEQUENCE [LARGE SCALE GENOMIC DNA]</scope>
    <source>
        <strain evidence="3">DSM 44544</strain>
    </source>
</reference>
<feature type="transmembrane region" description="Helical" evidence="1">
    <location>
        <begin position="439"/>
        <end position="461"/>
    </location>
</feature>
<feature type="transmembrane region" description="Helical" evidence="1">
    <location>
        <begin position="408"/>
        <end position="427"/>
    </location>
</feature>